<organism evidence="1">
    <name type="scientific">Salmonella enterica subsp. VII serovar 40:z4,z24:[z39]</name>
    <dbReference type="NCBI Taxonomy" id="1967625"/>
    <lineage>
        <taxon>Bacteria</taxon>
        <taxon>Pseudomonadati</taxon>
        <taxon>Pseudomonadota</taxon>
        <taxon>Gammaproteobacteria</taxon>
        <taxon>Enterobacterales</taxon>
        <taxon>Enterobacteriaceae</taxon>
        <taxon>Salmonella</taxon>
    </lineage>
</organism>
<reference evidence="1" key="1">
    <citation type="journal article" date="2018" name="Genome Biol.">
        <title>SKESA: strategic k-mer extension for scrupulous assemblies.</title>
        <authorList>
            <person name="Souvorov A."/>
            <person name="Agarwala R."/>
            <person name="Lipman D.J."/>
        </authorList>
    </citation>
    <scope>NUCLEOTIDE SEQUENCE</scope>
    <source>
        <strain evidence="1">5039-68</strain>
    </source>
</reference>
<sequence length="64" mass="7273">MLTTANCPSVVRQQEIAAALSFLTLFFDQIETLFYKSVTHVSGLFVFLPFLFRGWQIPKGFLVS</sequence>
<reference evidence="1" key="2">
    <citation type="submission" date="2018-07" db="EMBL/GenBank/DDBJ databases">
        <authorList>
            <consortium name="NCBI Pathogen Detection Project"/>
        </authorList>
    </citation>
    <scope>NUCLEOTIDE SEQUENCE</scope>
    <source>
        <strain evidence="1">5039-68</strain>
    </source>
</reference>
<protein>
    <submittedName>
        <fullName evidence="1">Uncharacterized protein</fullName>
    </submittedName>
</protein>
<gene>
    <name evidence="1" type="ORF">GND13_002088</name>
</gene>
<dbReference type="EMBL" id="DAASAS010000012">
    <property type="protein sequence ID" value="HAE4732831.1"/>
    <property type="molecule type" value="Genomic_DNA"/>
</dbReference>
<dbReference type="AlphaFoldDB" id="A0A731TBT7"/>
<comment type="caution">
    <text evidence="1">The sequence shown here is derived from an EMBL/GenBank/DDBJ whole genome shotgun (WGS) entry which is preliminary data.</text>
</comment>
<name>A0A731TBT7_SALEE</name>
<accession>A0A731TBT7</accession>
<evidence type="ECO:0000313" key="1">
    <source>
        <dbReference type="EMBL" id="HAE4732831.1"/>
    </source>
</evidence>
<proteinExistence type="predicted"/>